<dbReference type="OMA" id="EYIFLIM"/>
<protein>
    <submittedName>
        <fullName evidence="3">Zinc transporter 5</fullName>
    </submittedName>
</protein>
<reference evidence="3" key="1">
    <citation type="submission" date="2020-12" db="UniProtKB">
        <authorList>
            <consortium name="WormBaseParasite"/>
        </authorList>
    </citation>
    <scope>IDENTIFICATION</scope>
    <source>
        <strain evidence="3">MHco3</strain>
    </source>
</reference>
<name>A0A7I4YR97_HAECO</name>
<sequence length="204" mass="22617">MSSLYRASQLFIEVQLPIRIAVLISITYRLLLLHAAIQCKTVLGTSTAVIQAAPYLLLNEFLFLISMFLYYSIHTSQDENLLYMIPLLSALMLITFVLKMLSGNFTQIKGCNRSRVARLAIGFITGCVASHILQNANNAAKSMNCDQKVIPLIAVSEYIFLIMAFASFALDLNDSRSLHMIVSCSAQDVEDYSRVTSECDGQSA</sequence>
<evidence type="ECO:0000313" key="3">
    <source>
        <dbReference type="WBParaSite" id="HCON_00124140-00001"/>
    </source>
</evidence>
<keyword evidence="2" id="KW-1185">Reference proteome</keyword>
<feature type="transmembrane region" description="Helical" evidence="1">
    <location>
        <begin position="20"/>
        <end position="43"/>
    </location>
</feature>
<keyword evidence="1" id="KW-1133">Transmembrane helix</keyword>
<dbReference type="Proteomes" id="UP000025227">
    <property type="component" value="Unplaced"/>
</dbReference>
<accession>A0A7I4YR97</accession>
<proteinExistence type="predicted"/>
<feature type="transmembrane region" description="Helical" evidence="1">
    <location>
        <begin position="55"/>
        <end position="74"/>
    </location>
</feature>
<feature type="transmembrane region" description="Helical" evidence="1">
    <location>
        <begin position="119"/>
        <end position="137"/>
    </location>
</feature>
<feature type="transmembrane region" description="Helical" evidence="1">
    <location>
        <begin position="149"/>
        <end position="170"/>
    </location>
</feature>
<keyword evidence="1" id="KW-0812">Transmembrane</keyword>
<feature type="transmembrane region" description="Helical" evidence="1">
    <location>
        <begin position="80"/>
        <end position="98"/>
    </location>
</feature>
<evidence type="ECO:0000256" key="1">
    <source>
        <dbReference type="SAM" id="Phobius"/>
    </source>
</evidence>
<organism evidence="2 3">
    <name type="scientific">Haemonchus contortus</name>
    <name type="common">Barber pole worm</name>
    <dbReference type="NCBI Taxonomy" id="6289"/>
    <lineage>
        <taxon>Eukaryota</taxon>
        <taxon>Metazoa</taxon>
        <taxon>Ecdysozoa</taxon>
        <taxon>Nematoda</taxon>
        <taxon>Chromadorea</taxon>
        <taxon>Rhabditida</taxon>
        <taxon>Rhabditina</taxon>
        <taxon>Rhabditomorpha</taxon>
        <taxon>Strongyloidea</taxon>
        <taxon>Trichostrongylidae</taxon>
        <taxon>Haemonchus</taxon>
    </lineage>
</organism>
<evidence type="ECO:0000313" key="2">
    <source>
        <dbReference type="Proteomes" id="UP000025227"/>
    </source>
</evidence>
<dbReference type="OrthoDB" id="5778517at2759"/>
<keyword evidence="1" id="KW-0472">Membrane</keyword>
<dbReference type="WBParaSite" id="HCON_00124140-00001">
    <property type="protein sequence ID" value="HCON_00124140-00001"/>
    <property type="gene ID" value="HCON_00124140"/>
</dbReference>
<dbReference type="AlphaFoldDB" id="A0A7I4YR97"/>